<name>A0ABU6XMF6_9FABA</name>
<comment type="caution">
    <text evidence="2">The sequence shown here is derived from an EMBL/GenBank/DDBJ whole genome shotgun (WGS) entry which is preliminary data.</text>
</comment>
<feature type="compositionally biased region" description="Polar residues" evidence="1">
    <location>
        <begin position="1"/>
        <end position="17"/>
    </location>
</feature>
<organism evidence="2 3">
    <name type="scientific">Stylosanthes scabra</name>
    <dbReference type="NCBI Taxonomy" id="79078"/>
    <lineage>
        <taxon>Eukaryota</taxon>
        <taxon>Viridiplantae</taxon>
        <taxon>Streptophyta</taxon>
        <taxon>Embryophyta</taxon>
        <taxon>Tracheophyta</taxon>
        <taxon>Spermatophyta</taxon>
        <taxon>Magnoliopsida</taxon>
        <taxon>eudicotyledons</taxon>
        <taxon>Gunneridae</taxon>
        <taxon>Pentapetalae</taxon>
        <taxon>rosids</taxon>
        <taxon>fabids</taxon>
        <taxon>Fabales</taxon>
        <taxon>Fabaceae</taxon>
        <taxon>Papilionoideae</taxon>
        <taxon>50 kb inversion clade</taxon>
        <taxon>dalbergioids sensu lato</taxon>
        <taxon>Dalbergieae</taxon>
        <taxon>Pterocarpus clade</taxon>
        <taxon>Stylosanthes</taxon>
    </lineage>
</organism>
<keyword evidence="3" id="KW-1185">Reference proteome</keyword>
<evidence type="ECO:0000313" key="2">
    <source>
        <dbReference type="EMBL" id="MED6199230.1"/>
    </source>
</evidence>
<reference evidence="2 3" key="1">
    <citation type="journal article" date="2023" name="Plants (Basel)">
        <title>Bridging the Gap: Combining Genomics and Transcriptomics Approaches to Understand Stylosanthes scabra, an Orphan Legume from the Brazilian Caatinga.</title>
        <authorList>
            <person name="Ferreira-Neto J.R.C."/>
            <person name="da Silva M.D."/>
            <person name="Binneck E."/>
            <person name="de Melo N.F."/>
            <person name="da Silva R.H."/>
            <person name="de Melo A.L.T.M."/>
            <person name="Pandolfi V."/>
            <person name="Bustamante F.O."/>
            <person name="Brasileiro-Vidal A.C."/>
            <person name="Benko-Iseppon A.M."/>
        </authorList>
    </citation>
    <scope>NUCLEOTIDE SEQUENCE [LARGE SCALE GENOMIC DNA]</scope>
    <source>
        <tissue evidence="2">Leaves</tissue>
    </source>
</reference>
<sequence>MFNPSSLPFPTQFSASRPDSTGVSSSSNPSPQTPIHSSSNSEFGNTRGLDAIDLNNDEIEKIPQESVHYGKWEEDEILISAWLNVSTDPVVGTTKRVRLFGIGSTTTVKNTI</sequence>
<feature type="compositionally biased region" description="Low complexity" evidence="1">
    <location>
        <begin position="18"/>
        <end position="34"/>
    </location>
</feature>
<evidence type="ECO:0000313" key="3">
    <source>
        <dbReference type="Proteomes" id="UP001341840"/>
    </source>
</evidence>
<evidence type="ECO:0000256" key="1">
    <source>
        <dbReference type="SAM" id="MobiDB-lite"/>
    </source>
</evidence>
<proteinExistence type="predicted"/>
<feature type="compositionally biased region" description="Polar residues" evidence="1">
    <location>
        <begin position="35"/>
        <end position="44"/>
    </location>
</feature>
<gene>
    <name evidence="2" type="ORF">PIB30_073975</name>
</gene>
<accession>A0ABU6XMF6</accession>
<dbReference type="EMBL" id="JASCZI010212357">
    <property type="protein sequence ID" value="MED6199230.1"/>
    <property type="molecule type" value="Genomic_DNA"/>
</dbReference>
<protein>
    <submittedName>
        <fullName evidence="2">Uncharacterized protein</fullName>
    </submittedName>
</protein>
<dbReference type="Proteomes" id="UP001341840">
    <property type="component" value="Unassembled WGS sequence"/>
</dbReference>
<feature type="region of interest" description="Disordered" evidence="1">
    <location>
        <begin position="1"/>
        <end position="49"/>
    </location>
</feature>